<feature type="compositionally biased region" description="Polar residues" evidence="1">
    <location>
        <begin position="1"/>
        <end position="38"/>
    </location>
</feature>
<dbReference type="FunFam" id="2.30.29.30:FF:000203">
    <property type="entry name" value="PH domain-containing protein"/>
    <property type="match status" value="1"/>
</dbReference>
<dbReference type="SMART" id="SM00233">
    <property type="entry name" value="PH"/>
    <property type="match status" value="1"/>
</dbReference>
<proteinExistence type="predicted"/>
<feature type="compositionally biased region" description="Polar residues" evidence="1">
    <location>
        <begin position="460"/>
        <end position="481"/>
    </location>
</feature>
<feature type="domain" description="PH" evidence="2">
    <location>
        <begin position="100"/>
        <end position="216"/>
    </location>
</feature>
<evidence type="ECO:0000259" key="2">
    <source>
        <dbReference type="PROSITE" id="PS50003"/>
    </source>
</evidence>
<dbReference type="SUPFAM" id="SSF50729">
    <property type="entry name" value="PH domain-like"/>
    <property type="match status" value="1"/>
</dbReference>
<dbReference type="AlphaFoldDB" id="A0A6A7BP30"/>
<dbReference type="OrthoDB" id="5563754at2759"/>
<dbReference type="Pfam" id="PF25381">
    <property type="entry name" value="PH_26"/>
    <property type="match status" value="1"/>
</dbReference>
<dbReference type="Gene3D" id="2.30.29.30">
    <property type="entry name" value="Pleckstrin-homology domain (PH domain)/Phosphotyrosine-binding domain (PTB)"/>
    <property type="match status" value="1"/>
</dbReference>
<keyword evidence="4" id="KW-1185">Reference proteome</keyword>
<feature type="compositionally biased region" description="Polar residues" evidence="1">
    <location>
        <begin position="496"/>
        <end position="512"/>
    </location>
</feature>
<reference evidence="3" key="1">
    <citation type="journal article" date="2020" name="Stud. Mycol.">
        <title>101 Dothideomycetes genomes: a test case for predicting lifestyles and emergence of pathogens.</title>
        <authorList>
            <person name="Haridas S."/>
            <person name="Albert R."/>
            <person name="Binder M."/>
            <person name="Bloem J."/>
            <person name="Labutti K."/>
            <person name="Salamov A."/>
            <person name="Andreopoulos B."/>
            <person name="Baker S."/>
            <person name="Barry K."/>
            <person name="Bills G."/>
            <person name="Bluhm B."/>
            <person name="Cannon C."/>
            <person name="Castanera R."/>
            <person name="Culley D."/>
            <person name="Daum C."/>
            <person name="Ezra D."/>
            <person name="Gonzalez J."/>
            <person name="Henrissat B."/>
            <person name="Kuo A."/>
            <person name="Liang C."/>
            <person name="Lipzen A."/>
            <person name="Lutzoni F."/>
            <person name="Magnuson J."/>
            <person name="Mondo S."/>
            <person name="Nolan M."/>
            <person name="Ohm R."/>
            <person name="Pangilinan J."/>
            <person name="Park H.-J."/>
            <person name="Ramirez L."/>
            <person name="Alfaro M."/>
            <person name="Sun H."/>
            <person name="Tritt A."/>
            <person name="Yoshinaga Y."/>
            <person name="Zwiers L.-H."/>
            <person name="Turgeon B."/>
            <person name="Goodwin S."/>
            <person name="Spatafora J."/>
            <person name="Crous P."/>
            <person name="Grigoriev I."/>
        </authorList>
    </citation>
    <scope>NUCLEOTIDE SEQUENCE</scope>
    <source>
        <strain evidence="3">CBS 480.64</strain>
    </source>
</reference>
<feature type="region of interest" description="Disordered" evidence="1">
    <location>
        <begin position="677"/>
        <end position="754"/>
    </location>
</feature>
<feature type="region of interest" description="Disordered" evidence="1">
    <location>
        <begin position="635"/>
        <end position="655"/>
    </location>
</feature>
<dbReference type="InterPro" id="IPR001849">
    <property type="entry name" value="PH_domain"/>
</dbReference>
<dbReference type="PROSITE" id="PS50003">
    <property type="entry name" value="PH_DOMAIN"/>
    <property type="match status" value="1"/>
</dbReference>
<organism evidence="3 4">
    <name type="scientific">Piedraia hortae CBS 480.64</name>
    <dbReference type="NCBI Taxonomy" id="1314780"/>
    <lineage>
        <taxon>Eukaryota</taxon>
        <taxon>Fungi</taxon>
        <taxon>Dikarya</taxon>
        <taxon>Ascomycota</taxon>
        <taxon>Pezizomycotina</taxon>
        <taxon>Dothideomycetes</taxon>
        <taxon>Dothideomycetidae</taxon>
        <taxon>Capnodiales</taxon>
        <taxon>Piedraiaceae</taxon>
        <taxon>Piedraia</taxon>
    </lineage>
</organism>
<dbReference type="EMBL" id="MU006066">
    <property type="protein sequence ID" value="KAF2857113.1"/>
    <property type="molecule type" value="Genomic_DNA"/>
</dbReference>
<protein>
    <recommendedName>
        <fullName evidence="2">PH domain-containing protein</fullName>
    </recommendedName>
</protein>
<evidence type="ECO:0000256" key="1">
    <source>
        <dbReference type="SAM" id="MobiDB-lite"/>
    </source>
</evidence>
<name>A0A6A7BP30_9PEZI</name>
<evidence type="ECO:0000313" key="3">
    <source>
        <dbReference type="EMBL" id="KAF2857113.1"/>
    </source>
</evidence>
<dbReference type="InterPro" id="IPR011993">
    <property type="entry name" value="PH-like_dom_sf"/>
</dbReference>
<feature type="compositionally biased region" description="Low complexity" evidence="1">
    <location>
        <begin position="571"/>
        <end position="586"/>
    </location>
</feature>
<sequence length="754" mass="83672">MSQWGAPNTENASASPPTNTLLKKQFRRSLTGSPSPQQTPERPASSPPETPSPLLSRARGGSRAQKLNGMTQKSPQHEAVEDTPPELQPIFSYLNSHSNKLYQEGYFLKLHDLDSRGRPSPDRSWVECFAQLVGTVLSLWDAAALDRAGQEGEVMPTFINLSDANIRMIESLPMSGSSNLQNVLMVTTAANNRYLLHFNSVNSLTQWTAGIRLAMFENTALQEAYTGSLLAGKGKVLNNIKNIMQRSRFPHEDWARVRFGAGTPWRRCWCVVTPPSEKEYAKAQKTLKKSAYDRKVVMPTGHVKFYDTRKVNKKTTPIATVTDAYAAYAIYPQSKPLINQSTLVKLEGLVTMHVSSHVPNEGYVFVMPEAHPAVPGFETMLQWLFPVFDTFNLYGRPMKLIADVLDPRGLMFAMPRDKRYGYLDTLDVISLINMPDSQKWTERQWRVELRKLTARRMLSSAESPAQMNLSRPGQRRNTTLARTPAAAAQLHEEGRNSSPASRASSFTHSNHPTLPIRTAPGRPSISPHKRSVSDAPRYVREPTTPSDISYETGPEDYGEDDSRPPTPPPHGGVLANAGAAAATELAPPEPVSSPPAFTHSPNSRPSLQLNVAPELRRAHSNVDAATLYQMQDAIRKQSTPQEDPHRPISLDVEHNPPRIYEHSHSIAGVPDYYNPPVEVHGASDAGQHRLPPIPGSPYMEREDLEMASPQQVANTQQHHMRYDEPRPQSVASPAGSSRSVKRKPLPGNLNREQG</sequence>
<evidence type="ECO:0000313" key="4">
    <source>
        <dbReference type="Proteomes" id="UP000799421"/>
    </source>
</evidence>
<feature type="compositionally biased region" description="Polar residues" evidence="1">
    <location>
        <begin position="708"/>
        <end position="717"/>
    </location>
</feature>
<dbReference type="Pfam" id="PF00169">
    <property type="entry name" value="PH"/>
    <property type="match status" value="1"/>
</dbReference>
<feature type="region of interest" description="Disordered" evidence="1">
    <location>
        <begin position="458"/>
        <end position="607"/>
    </location>
</feature>
<accession>A0A6A7BP30</accession>
<feature type="compositionally biased region" description="Polar residues" evidence="1">
    <location>
        <begin position="729"/>
        <end position="738"/>
    </location>
</feature>
<dbReference type="InterPro" id="IPR058155">
    <property type="entry name" value="Skg3/CAF120-like_PH"/>
</dbReference>
<gene>
    <name evidence="3" type="ORF">K470DRAFT_261117</name>
</gene>
<feature type="compositionally biased region" description="Basic and acidic residues" evidence="1">
    <location>
        <begin position="642"/>
        <end position="655"/>
    </location>
</feature>
<dbReference type="Proteomes" id="UP000799421">
    <property type="component" value="Unassembled WGS sequence"/>
</dbReference>
<feature type="region of interest" description="Disordered" evidence="1">
    <location>
        <begin position="1"/>
        <end position="82"/>
    </location>
</feature>